<feature type="transmembrane region" description="Helical" evidence="6">
    <location>
        <begin position="97"/>
        <end position="114"/>
    </location>
</feature>
<gene>
    <name evidence="7" type="ORF">H6G43_19395</name>
</gene>
<evidence type="ECO:0000313" key="7">
    <source>
        <dbReference type="EMBL" id="MBD2687323.1"/>
    </source>
</evidence>
<keyword evidence="3 6" id="KW-0812">Transmembrane</keyword>
<comment type="caution">
    <text evidence="7">The sequence shown here is derived from an EMBL/GenBank/DDBJ whole genome shotgun (WGS) entry which is preliminary data.</text>
</comment>
<feature type="transmembrane region" description="Helical" evidence="6">
    <location>
        <begin position="20"/>
        <end position="40"/>
    </location>
</feature>
<evidence type="ECO:0000313" key="8">
    <source>
        <dbReference type="Proteomes" id="UP000660270"/>
    </source>
</evidence>
<evidence type="ECO:0000256" key="3">
    <source>
        <dbReference type="ARBA" id="ARBA00022692"/>
    </source>
</evidence>
<comment type="subcellular location">
    <subcellularLocation>
        <location evidence="1">Cell membrane</location>
        <topology evidence="1">Multi-pass membrane protein</topology>
    </subcellularLocation>
</comment>
<proteinExistence type="predicted"/>
<name>A0ABR8IYN9_APHFL</name>
<dbReference type="EMBL" id="JACJTM010000071">
    <property type="protein sequence ID" value="MBD2687323.1"/>
    <property type="molecule type" value="Genomic_DNA"/>
</dbReference>
<feature type="transmembrane region" description="Helical" evidence="6">
    <location>
        <begin position="232"/>
        <end position="252"/>
    </location>
</feature>
<protein>
    <submittedName>
        <fullName evidence="7">Polysaccharide biosynthesis protein</fullName>
    </submittedName>
</protein>
<accession>A0ABR8IYN9</accession>
<dbReference type="PANTHER" id="PTHR30250">
    <property type="entry name" value="PST FAMILY PREDICTED COLANIC ACID TRANSPORTER"/>
    <property type="match status" value="1"/>
</dbReference>
<keyword evidence="8" id="KW-1185">Reference proteome</keyword>
<feature type="transmembrane region" description="Helical" evidence="6">
    <location>
        <begin position="339"/>
        <end position="358"/>
    </location>
</feature>
<feature type="transmembrane region" description="Helical" evidence="6">
    <location>
        <begin position="184"/>
        <end position="201"/>
    </location>
</feature>
<sequence>MSTRSEKAIYWLKLLSKFVSVQLIVQALGFASGVLIVRTLSKEEYAYFLMANAFQSTMDMMSDFGITIGLNSIGGQVYKDYDKFSQLINTAFFIRRYLTVISTVIISPILFFLLSNNGAVFNTNILLIVAILVELQFYSTNKILGIVPKFNDNFNQIQKLDLISSFTRLTGLLIAYILGMNAVLAASCSTLASGLYSFFLSKWIKDKDTIIPDAPVNSEYKYKIWSLMKTQFLPTTFYCFQGQITIWLISIFGNTSSIAEIGALSRIGVILTIINPVINTLIVPKYARCQSTQLLQRRYWQLILIYILISACLLLSMITFSKQVLWILGSQYSHLNNELVLILITSLITSLTTMIWSLNYSKGWVNDSWLAIPSTIMIQILLLFVLDISTVTGVVLFSLFSAIPTLCVNLYMSYKAMRVLSEI</sequence>
<evidence type="ECO:0000256" key="1">
    <source>
        <dbReference type="ARBA" id="ARBA00004651"/>
    </source>
</evidence>
<dbReference type="RefSeq" id="WP_190589296.1">
    <property type="nucleotide sequence ID" value="NZ_JACJTM010000071.1"/>
</dbReference>
<dbReference type="InterPro" id="IPR050833">
    <property type="entry name" value="Poly_Biosynth_Transport"/>
</dbReference>
<feature type="transmembrane region" description="Helical" evidence="6">
    <location>
        <begin position="299"/>
        <end position="319"/>
    </location>
</feature>
<evidence type="ECO:0000256" key="4">
    <source>
        <dbReference type="ARBA" id="ARBA00022989"/>
    </source>
</evidence>
<evidence type="ECO:0000256" key="2">
    <source>
        <dbReference type="ARBA" id="ARBA00022475"/>
    </source>
</evidence>
<organism evidence="7 8">
    <name type="scientific">Aphanizomenon flos-aquae FACHB-1249</name>
    <dbReference type="NCBI Taxonomy" id="2692889"/>
    <lineage>
        <taxon>Bacteria</taxon>
        <taxon>Bacillati</taxon>
        <taxon>Cyanobacteriota</taxon>
        <taxon>Cyanophyceae</taxon>
        <taxon>Nostocales</taxon>
        <taxon>Aphanizomenonaceae</taxon>
        <taxon>Aphanizomenon</taxon>
    </lineage>
</organism>
<keyword evidence="2" id="KW-1003">Cell membrane</keyword>
<keyword evidence="4 6" id="KW-1133">Transmembrane helix</keyword>
<feature type="transmembrane region" description="Helical" evidence="6">
    <location>
        <begin position="264"/>
        <end position="287"/>
    </location>
</feature>
<feature type="transmembrane region" description="Helical" evidence="6">
    <location>
        <begin position="120"/>
        <end position="139"/>
    </location>
</feature>
<reference evidence="7 8" key="1">
    <citation type="journal article" date="2020" name="ISME J.">
        <title>Comparative genomics reveals insights into cyanobacterial evolution and habitat adaptation.</title>
        <authorList>
            <person name="Chen M.Y."/>
            <person name="Teng W.K."/>
            <person name="Zhao L."/>
            <person name="Hu C.X."/>
            <person name="Zhou Y.K."/>
            <person name="Han B.P."/>
            <person name="Song L.R."/>
            <person name="Shu W.S."/>
        </authorList>
    </citation>
    <scope>NUCLEOTIDE SEQUENCE [LARGE SCALE GENOMIC DNA]</scope>
    <source>
        <strain evidence="7 8">FACHB-1249</strain>
    </source>
</reference>
<evidence type="ECO:0000256" key="5">
    <source>
        <dbReference type="ARBA" id="ARBA00023136"/>
    </source>
</evidence>
<keyword evidence="5 6" id="KW-0472">Membrane</keyword>
<feature type="transmembrane region" description="Helical" evidence="6">
    <location>
        <begin position="394"/>
        <end position="414"/>
    </location>
</feature>
<dbReference type="Proteomes" id="UP000660270">
    <property type="component" value="Unassembled WGS sequence"/>
</dbReference>
<evidence type="ECO:0000256" key="6">
    <source>
        <dbReference type="SAM" id="Phobius"/>
    </source>
</evidence>
<dbReference type="PANTHER" id="PTHR30250:SF11">
    <property type="entry name" value="O-ANTIGEN TRANSPORTER-RELATED"/>
    <property type="match status" value="1"/>
</dbReference>
<feature type="transmembrane region" description="Helical" evidence="6">
    <location>
        <begin position="370"/>
        <end position="388"/>
    </location>
</feature>